<reference evidence="1" key="2">
    <citation type="submission" date="2022-01" db="EMBL/GenBank/DDBJ databases">
        <authorList>
            <person name="Yamashiro T."/>
            <person name="Shiraishi A."/>
            <person name="Satake H."/>
            <person name="Nakayama K."/>
        </authorList>
    </citation>
    <scope>NUCLEOTIDE SEQUENCE</scope>
</reference>
<sequence length="372" mass="43587">MWFALSLRGNFSRNCYENTFSRIESEAANEHIDKVLEIVNLFHEPDVNENQLMLRIFPMTLTGQAYRWFKTIPFGSITTCNNLKTRRKIGDKSEGLAAITSQLSSLGRKMNKLFEHVHSKRVSCELCNGSLLSNDFPNKEKVKEAEEIYYGEFYQRPYPNRGRYIANSPWYYVKEENKIGYQEKRPSFQERLDMITTESATRDKGNTNMIMEIQYDTQTSLRSTLHNLIKNPRDQVKDEQTSLTNLKVNIPFMDALKGMPKYSRHLEDLLKNKSRIDDEEKAKMIIGSSEQVYALDAFGARVYDDVKDLQEESIDIIEIDTDLFFYESPLYPLFSQLIEDELEAMYRIREKFGEEEEHDIDKPVDPRKSTFE</sequence>
<comment type="caution">
    <text evidence="1">The sequence shown here is derived from an EMBL/GenBank/DDBJ whole genome shotgun (WGS) entry which is preliminary data.</text>
</comment>
<proteinExistence type="predicted"/>
<dbReference type="EMBL" id="BQNB010015218">
    <property type="protein sequence ID" value="GJT37368.1"/>
    <property type="molecule type" value="Genomic_DNA"/>
</dbReference>
<keyword evidence="2" id="KW-1185">Reference proteome</keyword>
<accession>A0ABQ5DFP1</accession>
<protein>
    <recommendedName>
        <fullName evidence="3">Retrotransposon gag domain-containing protein</fullName>
    </recommendedName>
</protein>
<reference evidence="1" key="1">
    <citation type="journal article" date="2022" name="Int. J. Mol. Sci.">
        <title>Draft Genome of Tanacetum Coccineum: Genomic Comparison of Closely Related Tanacetum-Family Plants.</title>
        <authorList>
            <person name="Yamashiro T."/>
            <person name="Shiraishi A."/>
            <person name="Nakayama K."/>
            <person name="Satake H."/>
        </authorList>
    </citation>
    <scope>NUCLEOTIDE SEQUENCE</scope>
</reference>
<organism evidence="1 2">
    <name type="scientific">Tanacetum coccineum</name>
    <dbReference type="NCBI Taxonomy" id="301880"/>
    <lineage>
        <taxon>Eukaryota</taxon>
        <taxon>Viridiplantae</taxon>
        <taxon>Streptophyta</taxon>
        <taxon>Embryophyta</taxon>
        <taxon>Tracheophyta</taxon>
        <taxon>Spermatophyta</taxon>
        <taxon>Magnoliopsida</taxon>
        <taxon>eudicotyledons</taxon>
        <taxon>Gunneridae</taxon>
        <taxon>Pentapetalae</taxon>
        <taxon>asterids</taxon>
        <taxon>campanulids</taxon>
        <taxon>Asterales</taxon>
        <taxon>Asteraceae</taxon>
        <taxon>Asteroideae</taxon>
        <taxon>Anthemideae</taxon>
        <taxon>Anthemidinae</taxon>
        <taxon>Tanacetum</taxon>
    </lineage>
</organism>
<evidence type="ECO:0008006" key="3">
    <source>
        <dbReference type="Google" id="ProtNLM"/>
    </source>
</evidence>
<dbReference type="Proteomes" id="UP001151760">
    <property type="component" value="Unassembled WGS sequence"/>
</dbReference>
<name>A0ABQ5DFP1_9ASTR</name>
<evidence type="ECO:0000313" key="1">
    <source>
        <dbReference type="EMBL" id="GJT37368.1"/>
    </source>
</evidence>
<evidence type="ECO:0000313" key="2">
    <source>
        <dbReference type="Proteomes" id="UP001151760"/>
    </source>
</evidence>
<gene>
    <name evidence="1" type="ORF">Tco_0937233</name>
</gene>